<accession>A0A0R2K337</accession>
<protein>
    <recommendedName>
        <fullName evidence="3">2-amino-4-hydroxy-6-hydroxymethyldihydropteridine diphosphokinase</fullName>
        <ecNumber evidence="3">2.7.6.3</ecNumber>
    </recommendedName>
</protein>
<organism evidence="10 12">
    <name type="scientific">Pediococcus ethanolidurans</name>
    <dbReference type="NCBI Taxonomy" id="319653"/>
    <lineage>
        <taxon>Bacteria</taxon>
        <taxon>Bacillati</taxon>
        <taxon>Bacillota</taxon>
        <taxon>Bacilli</taxon>
        <taxon>Lactobacillales</taxon>
        <taxon>Lactobacillaceae</taxon>
        <taxon>Pediococcus</taxon>
    </lineage>
</organism>
<dbReference type="PATRIC" id="fig|319653.3.peg.368"/>
<dbReference type="PANTHER" id="PTHR43071:SF1">
    <property type="entry name" value="2-AMINO-4-HYDROXY-6-HYDROXYMETHYLDIHYDROPTERIDINE PYROPHOSPHOKINASE"/>
    <property type="match status" value="1"/>
</dbReference>
<sequence length="160" mass="18404">MNNQAYLSVGSNLGDRQKNLNKAANLLNENAMITVEKVSPIYQTQPVGGVPQDDFLNIAIRLSTTLTAHELLDVLHQIEQALRRKRLIHWGPRTIDLDILYFNHENIHDETLIVPHPEIAKRRFVLIPLLDVLNDDQLITKTNQQLQTTPDHNWVEILHE</sequence>
<evidence type="ECO:0000256" key="8">
    <source>
        <dbReference type="ARBA" id="ARBA00022909"/>
    </source>
</evidence>
<dbReference type="AlphaFoldDB" id="A0A0R2K337"/>
<dbReference type="EMBL" id="FOGK01000009">
    <property type="protein sequence ID" value="SER55298.1"/>
    <property type="molecule type" value="Genomic_DNA"/>
</dbReference>
<evidence type="ECO:0000256" key="7">
    <source>
        <dbReference type="ARBA" id="ARBA00022840"/>
    </source>
</evidence>
<evidence type="ECO:0000256" key="3">
    <source>
        <dbReference type="ARBA" id="ARBA00013253"/>
    </source>
</evidence>
<dbReference type="Proteomes" id="UP000051749">
    <property type="component" value="Unassembled WGS sequence"/>
</dbReference>
<dbReference type="InterPro" id="IPR000550">
    <property type="entry name" value="Hppk"/>
</dbReference>
<keyword evidence="5" id="KW-0547">Nucleotide-binding</keyword>
<keyword evidence="7" id="KW-0067">ATP-binding</keyword>
<evidence type="ECO:0000256" key="4">
    <source>
        <dbReference type="ARBA" id="ARBA00022679"/>
    </source>
</evidence>
<reference evidence="11 13" key="2">
    <citation type="submission" date="2016-10" db="EMBL/GenBank/DDBJ databases">
        <authorList>
            <person name="Varghese N."/>
            <person name="Submissions S."/>
        </authorList>
    </citation>
    <scope>NUCLEOTIDE SEQUENCE [LARGE SCALE GENOMIC DNA]</scope>
    <source>
        <strain evidence="11 13">CGMCC 1.3889</strain>
    </source>
</reference>
<dbReference type="RefSeq" id="WP_057806505.1">
    <property type="nucleotide sequence ID" value="NZ_BJYP01000023.1"/>
</dbReference>
<dbReference type="GO" id="GO:0046656">
    <property type="term" value="P:folic acid biosynthetic process"/>
    <property type="evidence" value="ECO:0007669"/>
    <property type="project" value="UniProtKB-KW"/>
</dbReference>
<evidence type="ECO:0000313" key="12">
    <source>
        <dbReference type="Proteomes" id="UP000051749"/>
    </source>
</evidence>
<dbReference type="STRING" id="319653.SAMN04487973_10941"/>
<dbReference type="OrthoDB" id="9808041at2"/>
<proteinExistence type="predicted"/>
<dbReference type="Pfam" id="PF01288">
    <property type="entry name" value="HPPK"/>
    <property type="match status" value="1"/>
</dbReference>
<dbReference type="Proteomes" id="UP000182818">
    <property type="component" value="Unassembled WGS sequence"/>
</dbReference>
<dbReference type="EC" id="2.7.6.3" evidence="3"/>
<evidence type="ECO:0000256" key="1">
    <source>
        <dbReference type="ARBA" id="ARBA00000198"/>
    </source>
</evidence>
<keyword evidence="8" id="KW-0289">Folate biosynthesis</keyword>
<dbReference type="GO" id="GO:0005524">
    <property type="term" value="F:ATP binding"/>
    <property type="evidence" value="ECO:0007669"/>
    <property type="project" value="UniProtKB-KW"/>
</dbReference>
<comment type="caution">
    <text evidence="10">The sequence shown here is derived from an EMBL/GenBank/DDBJ whole genome shotgun (WGS) entry which is preliminary data.</text>
</comment>
<keyword evidence="6 10" id="KW-0418">Kinase</keyword>
<name>A0A0R2K337_9LACO</name>
<dbReference type="PANTHER" id="PTHR43071">
    <property type="entry name" value="2-AMINO-4-HYDROXY-6-HYDROXYMETHYLDIHYDROPTERIDINE PYROPHOSPHOKINASE"/>
    <property type="match status" value="1"/>
</dbReference>
<keyword evidence="4" id="KW-0808">Transferase</keyword>
<reference evidence="10 12" key="1">
    <citation type="journal article" date="2015" name="Genome Announc.">
        <title>Expanding the biotechnology potential of lactobacilli through comparative genomics of 213 strains and associated genera.</title>
        <authorList>
            <person name="Sun Z."/>
            <person name="Harris H.M."/>
            <person name="McCann A."/>
            <person name="Guo C."/>
            <person name="Argimon S."/>
            <person name="Zhang W."/>
            <person name="Yang X."/>
            <person name="Jeffery I.B."/>
            <person name="Cooney J.C."/>
            <person name="Kagawa T.F."/>
            <person name="Liu W."/>
            <person name="Song Y."/>
            <person name="Salvetti E."/>
            <person name="Wrobel A."/>
            <person name="Rasinkangas P."/>
            <person name="Parkhill J."/>
            <person name="Rea M.C."/>
            <person name="O'Sullivan O."/>
            <person name="Ritari J."/>
            <person name="Douillard F.P."/>
            <person name="Paul Ross R."/>
            <person name="Yang R."/>
            <person name="Briner A.E."/>
            <person name="Felis G.E."/>
            <person name="de Vos W.M."/>
            <person name="Barrangou R."/>
            <person name="Klaenhammer T.R."/>
            <person name="Caufield P.W."/>
            <person name="Cui Y."/>
            <person name="Zhang H."/>
            <person name="O'Toole P.W."/>
        </authorList>
    </citation>
    <scope>NUCLEOTIDE SEQUENCE [LARGE SCALE GENOMIC DNA]</scope>
    <source>
        <strain evidence="10 12">DSM 22301</strain>
    </source>
</reference>
<dbReference type="InterPro" id="IPR035907">
    <property type="entry name" value="Hppk_sf"/>
</dbReference>
<dbReference type="PROSITE" id="PS00794">
    <property type="entry name" value="HPPK"/>
    <property type="match status" value="1"/>
</dbReference>
<evidence type="ECO:0000313" key="10">
    <source>
        <dbReference type="EMBL" id="KRN82278.1"/>
    </source>
</evidence>
<gene>
    <name evidence="10" type="ORF">IV87_GL000359</name>
    <name evidence="11" type="ORF">SAMN04487973_10941</name>
</gene>
<evidence type="ECO:0000256" key="2">
    <source>
        <dbReference type="ARBA" id="ARBA00005051"/>
    </source>
</evidence>
<evidence type="ECO:0000259" key="9">
    <source>
        <dbReference type="PROSITE" id="PS00794"/>
    </source>
</evidence>
<dbReference type="NCBIfam" id="TIGR01498">
    <property type="entry name" value="folK"/>
    <property type="match status" value="1"/>
</dbReference>
<evidence type="ECO:0000256" key="5">
    <source>
        <dbReference type="ARBA" id="ARBA00022741"/>
    </source>
</evidence>
<dbReference type="GeneID" id="76043737"/>
<dbReference type="Gene3D" id="3.30.70.560">
    <property type="entry name" value="7,8-Dihydro-6-hydroxymethylpterin-pyrophosphokinase HPPK"/>
    <property type="match status" value="1"/>
</dbReference>
<evidence type="ECO:0000256" key="6">
    <source>
        <dbReference type="ARBA" id="ARBA00022777"/>
    </source>
</evidence>
<dbReference type="CDD" id="cd00483">
    <property type="entry name" value="HPPK"/>
    <property type="match status" value="1"/>
</dbReference>
<dbReference type="SUPFAM" id="SSF55083">
    <property type="entry name" value="6-hydroxymethyl-7,8-dihydropterin pyrophosphokinase, HPPK"/>
    <property type="match status" value="1"/>
</dbReference>
<dbReference type="UniPathway" id="UPA00077">
    <property type="reaction ID" value="UER00155"/>
</dbReference>
<dbReference type="GO" id="GO:0016301">
    <property type="term" value="F:kinase activity"/>
    <property type="evidence" value="ECO:0007669"/>
    <property type="project" value="UniProtKB-KW"/>
</dbReference>
<feature type="domain" description="7,8-dihydro-6-hydroxymethylpterin-pyrophosphokinase" evidence="9">
    <location>
        <begin position="89"/>
        <end position="100"/>
    </location>
</feature>
<evidence type="ECO:0000313" key="11">
    <source>
        <dbReference type="EMBL" id="SER55298.1"/>
    </source>
</evidence>
<dbReference type="EMBL" id="JQBY01000012">
    <property type="protein sequence ID" value="KRN82278.1"/>
    <property type="molecule type" value="Genomic_DNA"/>
</dbReference>
<dbReference type="GO" id="GO:0003848">
    <property type="term" value="F:2-amino-4-hydroxy-6-hydroxymethyldihydropteridine diphosphokinase activity"/>
    <property type="evidence" value="ECO:0007669"/>
    <property type="project" value="UniProtKB-EC"/>
</dbReference>
<keyword evidence="13" id="KW-1185">Reference proteome</keyword>
<comment type="pathway">
    <text evidence="2">Cofactor biosynthesis; tetrahydrofolate biosynthesis; 2-amino-4-hydroxy-6-hydroxymethyl-7,8-dihydropteridine diphosphate from 7,8-dihydroneopterin triphosphate: step 4/4.</text>
</comment>
<comment type="catalytic activity">
    <reaction evidence="1">
        <text>6-hydroxymethyl-7,8-dihydropterin + ATP = (7,8-dihydropterin-6-yl)methyl diphosphate + AMP + H(+)</text>
        <dbReference type="Rhea" id="RHEA:11412"/>
        <dbReference type="ChEBI" id="CHEBI:15378"/>
        <dbReference type="ChEBI" id="CHEBI:30616"/>
        <dbReference type="ChEBI" id="CHEBI:44841"/>
        <dbReference type="ChEBI" id="CHEBI:72950"/>
        <dbReference type="ChEBI" id="CHEBI:456215"/>
        <dbReference type="EC" id="2.7.6.3"/>
    </reaction>
</comment>
<evidence type="ECO:0000313" key="13">
    <source>
        <dbReference type="Proteomes" id="UP000182818"/>
    </source>
</evidence>
<dbReference type="GO" id="GO:0046654">
    <property type="term" value="P:tetrahydrofolate biosynthetic process"/>
    <property type="evidence" value="ECO:0007669"/>
    <property type="project" value="UniProtKB-UniPathway"/>
</dbReference>